<dbReference type="Gene3D" id="3.40.50.850">
    <property type="entry name" value="Isochorismatase-like"/>
    <property type="match status" value="1"/>
</dbReference>
<dbReference type="AlphaFoldDB" id="A0A7X9ZJD6"/>
<reference evidence="8 9" key="2">
    <citation type="submission" date="2020-04" db="EMBL/GenBank/DDBJ databases">
        <title>The Epidemiology and Molecular Characteristics of Linezolid-Resistant Staphylococcus capitis in Huashan Hospital, Shanghai.</title>
        <authorList>
            <person name="Ding L."/>
            <person name="Li P."/>
            <person name="Yang Y."/>
            <person name="Lin D."/>
            <person name="Xu X."/>
        </authorList>
    </citation>
    <scope>NUCLEOTIDE SEQUENCE [LARGE SCALE GENOMIC DNA]</scope>
    <source>
        <strain evidence="5 9">12-86</strain>
        <strain evidence="4 8">17-84</strain>
    </source>
</reference>
<gene>
    <name evidence="6" type="ORF">EQ811_08620</name>
    <name evidence="5" type="ORF">HHM13_08360</name>
    <name evidence="4" type="ORF">HHM24_09610</name>
</gene>
<dbReference type="SUPFAM" id="SSF52499">
    <property type="entry name" value="Isochorismatase-like hydrolases"/>
    <property type="match status" value="1"/>
</dbReference>
<evidence type="ECO:0000313" key="7">
    <source>
        <dbReference type="Proteomes" id="UP000291949"/>
    </source>
</evidence>
<evidence type="ECO:0000313" key="8">
    <source>
        <dbReference type="Proteomes" id="UP000538955"/>
    </source>
</evidence>
<sequence length="186" mass="20771">MTNQTALLVMDMQKGIANNVPQINSLIKANQRAIEAARAHQIPVVFMRVALEKNFADVSPHNRVFSSFKQRGISMTEDDAFAQILEELEPAEDEPIMTKRRFSAFTGSGLEVFLNANQINHLVLTGISTSGVVLSTALEAADKDYQITVLEDAVGDRSDDKHDFIIEQILNRSCEIESVESWRNHL</sequence>
<evidence type="ECO:0000313" key="5">
    <source>
        <dbReference type="EMBL" id="NMK98102.1"/>
    </source>
</evidence>
<keyword evidence="8" id="KW-1185">Reference proteome</keyword>
<keyword evidence="2 6" id="KW-0378">Hydrolase</keyword>
<feature type="domain" description="Isochorismatase-like" evidence="3">
    <location>
        <begin position="5"/>
        <end position="179"/>
    </location>
</feature>
<organism evidence="6 7">
    <name type="scientific">Staphylococcus capitis</name>
    <dbReference type="NCBI Taxonomy" id="29388"/>
    <lineage>
        <taxon>Bacteria</taxon>
        <taxon>Bacillati</taxon>
        <taxon>Bacillota</taxon>
        <taxon>Bacilli</taxon>
        <taxon>Bacillales</taxon>
        <taxon>Staphylococcaceae</taxon>
        <taxon>Staphylococcus</taxon>
    </lineage>
</organism>
<dbReference type="Proteomes" id="UP000538955">
    <property type="component" value="Unassembled WGS sequence"/>
</dbReference>
<evidence type="ECO:0000256" key="1">
    <source>
        <dbReference type="ARBA" id="ARBA00006336"/>
    </source>
</evidence>
<dbReference type="EMBL" id="JABBLX010000023">
    <property type="protein sequence ID" value="NMK98102.1"/>
    <property type="molecule type" value="Genomic_DNA"/>
</dbReference>
<dbReference type="InterPro" id="IPR050272">
    <property type="entry name" value="Isochorismatase-like_hydrls"/>
</dbReference>
<dbReference type="PANTHER" id="PTHR43540">
    <property type="entry name" value="PEROXYUREIDOACRYLATE/UREIDOACRYLATE AMIDOHYDROLASE-RELATED"/>
    <property type="match status" value="1"/>
</dbReference>
<dbReference type="Proteomes" id="UP000550736">
    <property type="component" value="Unassembled WGS sequence"/>
</dbReference>
<reference evidence="6 7" key="1">
    <citation type="journal article" date="2019" name="Sci. Transl. Med.">
        <title>Quorum sensing between bacterial species on the skin protects against epidermal injury in atopic dermatitis.</title>
        <authorList>
            <person name="Williams M.R."/>
        </authorList>
    </citation>
    <scope>NUCLEOTIDE SEQUENCE [LARGE SCALE GENOMIC DNA]</scope>
    <source>
        <strain evidence="6 7">H8</strain>
    </source>
</reference>
<evidence type="ECO:0000313" key="4">
    <source>
        <dbReference type="EMBL" id="NMK54977.1"/>
    </source>
</evidence>
<comment type="similarity">
    <text evidence="1">Belongs to the isochorismatase family.</text>
</comment>
<comment type="caution">
    <text evidence="6">The sequence shown here is derived from an EMBL/GenBank/DDBJ whole genome shotgun (WGS) entry which is preliminary data.</text>
</comment>
<accession>A0A7X9ZJD6</accession>
<dbReference type="Proteomes" id="UP000291949">
    <property type="component" value="Unassembled WGS sequence"/>
</dbReference>
<dbReference type="RefSeq" id="WP_030062684.1">
    <property type="nucleotide sequence ID" value="NZ_AP014956.1"/>
</dbReference>
<proteinExistence type="inferred from homology"/>
<protein>
    <submittedName>
        <fullName evidence="6">Cysteine hydrolase</fullName>
    </submittedName>
</protein>
<dbReference type="InterPro" id="IPR000868">
    <property type="entry name" value="Isochorismatase-like_dom"/>
</dbReference>
<evidence type="ECO:0000256" key="2">
    <source>
        <dbReference type="ARBA" id="ARBA00022801"/>
    </source>
</evidence>
<dbReference type="GO" id="GO:0016787">
    <property type="term" value="F:hydrolase activity"/>
    <property type="evidence" value="ECO:0007669"/>
    <property type="project" value="UniProtKB-KW"/>
</dbReference>
<evidence type="ECO:0000313" key="6">
    <source>
        <dbReference type="EMBL" id="TBW76912.1"/>
    </source>
</evidence>
<dbReference type="PANTHER" id="PTHR43540:SF7">
    <property type="entry name" value="ISOCHORISMATASE FAMILY PROTEIN YECD"/>
    <property type="match status" value="1"/>
</dbReference>
<dbReference type="Pfam" id="PF00857">
    <property type="entry name" value="Isochorismatase"/>
    <property type="match status" value="1"/>
</dbReference>
<evidence type="ECO:0000313" key="9">
    <source>
        <dbReference type="Proteomes" id="UP000550736"/>
    </source>
</evidence>
<dbReference type="CDD" id="cd00431">
    <property type="entry name" value="cysteine_hydrolases"/>
    <property type="match status" value="1"/>
</dbReference>
<name>A0A7X9ZJD6_STACP</name>
<dbReference type="InterPro" id="IPR036380">
    <property type="entry name" value="Isochorismatase-like_sf"/>
</dbReference>
<evidence type="ECO:0000259" key="3">
    <source>
        <dbReference type="Pfam" id="PF00857"/>
    </source>
</evidence>
<dbReference type="EMBL" id="JABBMI010000069">
    <property type="protein sequence ID" value="NMK54977.1"/>
    <property type="molecule type" value="Genomic_DNA"/>
</dbReference>
<dbReference type="EMBL" id="SCHC01000002">
    <property type="protein sequence ID" value="TBW76912.1"/>
    <property type="molecule type" value="Genomic_DNA"/>
</dbReference>